<dbReference type="OMA" id="NIANIYW"/>
<dbReference type="CDD" id="cd23831">
    <property type="entry name" value="DRWD-N_FANCL"/>
    <property type="match status" value="1"/>
</dbReference>
<dbReference type="OrthoDB" id="10263265at2759"/>
<dbReference type="KEGG" id="gsl:Gasu_52170"/>
<dbReference type="InterPro" id="IPR016135">
    <property type="entry name" value="UBQ-conjugating_enzyme/RWD"/>
</dbReference>
<dbReference type="InterPro" id="IPR019162">
    <property type="entry name" value="FancL_WD-rpt_cont_dom"/>
</dbReference>
<dbReference type="GO" id="GO:0061630">
    <property type="term" value="F:ubiquitin protein ligase activity"/>
    <property type="evidence" value="ECO:0007669"/>
    <property type="project" value="TreeGrafter"/>
</dbReference>
<evidence type="ECO:0000259" key="1">
    <source>
        <dbReference type="Pfam" id="PF09765"/>
    </source>
</evidence>
<dbReference type="eggNOG" id="KOG3268">
    <property type="taxonomic scope" value="Eukaryota"/>
</dbReference>
<dbReference type="GO" id="GO:0006513">
    <property type="term" value="P:protein monoubiquitination"/>
    <property type="evidence" value="ECO:0007669"/>
    <property type="project" value="TreeGrafter"/>
</dbReference>
<dbReference type="GO" id="GO:0036297">
    <property type="term" value="P:interstrand cross-link repair"/>
    <property type="evidence" value="ECO:0007669"/>
    <property type="project" value="InterPro"/>
</dbReference>
<dbReference type="PANTHER" id="PTHR13206:SF0">
    <property type="entry name" value="E3 UBIQUITIN-PROTEIN LIGASE FANCL"/>
    <property type="match status" value="1"/>
</dbReference>
<feature type="domain" description="FANCL UBC-like" evidence="2">
    <location>
        <begin position="111"/>
        <end position="185"/>
    </location>
</feature>
<dbReference type="STRING" id="130081.M2XBG0"/>
<reference evidence="4" key="1">
    <citation type="journal article" date="2013" name="Science">
        <title>Gene transfer from bacteria and archaea facilitated evolution of an extremophilic eukaryote.</title>
        <authorList>
            <person name="Schonknecht G."/>
            <person name="Chen W.H."/>
            <person name="Ternes C.M."/>
            <person name="Barbier G.G."/>
            <person name="Shrestha R.P."/>
            <person name="Stanke M."/>
            <person name="Brautigam A."/>
            <person name="Baker B.J."/>
            <person name="Banfield J.F."/>
            <person name="Garavito R.M."/>
            <person name="Carr K."/>
            <person name="Wilkerson C."/>
            <person name="Rensing S.A."/>
            <person name="Gagneul D."/>
            <person name="Dickenson N.E."/>
            <person name="Oesterhelt C."/>
            <person name="Lercher M.J."/>
            <person name="Weber A.P."/>
        </authorList>
    </citation>
    <scope>NUCLEOTIDE SEQUENCE [LARGE SCALE GENOMIC DNA]</scope>
    <source>
        <strain evidence="4">074W</strain>
    </source>
</reference>
<dbReference type="GO" id="GO:0043240">
    <property type="term" value="C:Fanconi anaemia nuclear complex"/>
    <property type="evidence" value="ECO:0007669"/>
    <property type="project" value="InterPro"/>
</dbReference>
<evidence type="ECO:0000259" key="2">
    <source>
        <dbReference type="Pfam" id="PF18890"/>
    </source>
</evidence>
<dbReference type="Proteomes" id="UP000030680">
    <property type="component" value="Unassembled WGS sequence"/>
</dbReference>
<name>M2XBG0_GALSU</name>
<sequence length="218" mass="25014">MSSFLATCLSKEFPSLLVHTSQSEVFQGIISVFEVDYFVRVEVERTRHQKVKLFADNQLRQVLEPYSSILARLSETCESAEDYLLNLRLLISRATAVTPVSEAGRKLPGSNLYRRLFDELNQVGWGCILSISEDLKEITFELVDAKGRKHLLRCVVTDDYPSQAPLCSIEAPVNFSFSWFKGSQPENDNIANIYWQCVQFIREQQEFAKEFVQKDSSR</sequence>
<dbReference type="InterPro" id="IPR026848">
    <property type="entry name" value="Fancl"/>
</dbReference>
<dbReference type="Gene3D" id="3.10.110.10">
    <property type="entry name" value="Ubiquitin Conjugating Enzyme"/>
    <property type="match status" value="1"/>
</dbReference>
<dbReference type="PANTHER" id="PTHR13206">
    <property type="entry name" value="UBIQUITIN LIGASE PROTEIN PHF9 FANCONI ANEMIA GROUP L PROTEIN"/>
    <property type="match status" value="1"/>
</dbReference>
<dbReference type="Gramene" id="EME27237">
    <property type="protein sequence ID" value="EME27237"/>
    <property type="gene ID" value="Gasu_52170"/>
</dbReference>
<dbReference type="InterPro" id="IPR043898">
    <property type="entry name" value="FANCL_d2"/>
</dbReference>
<dbReference type="GeneID" id="17086166"/>
<evidence type="ECO:0000313" key="4">
    <source>
        <dbReference type="Proteomes" id="UP000030680"/>
    </source>
</evidence>
<proteinExistence type="predicted"/>
<accession>M2XBG0</accession>
<organism evidence="3 4">
    <name type="scientific">Galdieria sulphuraria</name>
    <name type="common">Red alga</name>
    <dbReference type="NCBI Taxonomy" id="130081"/>
    <lineage>
        <taxon>Eukaryota</taxon>
        <taxon>Rhodophyta</taxon>
        <taxon>Bangiophyceae</taxon>
        <taxon>Galdieriales</taxon>
        <taxon>Galdieriaceae</taxon>
        <taxon>Galdieria</taxon>
    </lineage>
</organism>
<dbReference type="RefSeq" id="XP_005703757.1">
    <property type="nucleotide sequence ID" value="XM_005703700.1"/>
</dbReference>
<dbReference type="EMBL" id="KB454535">
    <property type="protein sequence ID" value="EME27237.1"/>
    <property type="molecule type" value="Genomic_DNA"/>
</dbReference>
<keyword evidence="4" id="KW-1185">Reference proteome</keyword>
<dbReference type="Pfam" id="PF09765">
    <property type="entry name" value="FANCL_d1"/>
    <property type="match status" value="1"/>
</dbReference>
<protein>
    <submittedName>
        <fullName evidence="3">E3 ubiquitin-protein ligase FANCL</fullName>
        <ecNumber evidence="3">6.3.2.19</ecNumber>
    </submittedName>
</protein>
<dbReference type="Pfam" id="PF18890">
    <property type="entry name" value="FANCL_d2"/>
    <property type="match status" value="1"/>
</dbReference>
<feature type="domain" description="Fanconi anemia complex subunit FancL WD-repeat containing" evidence="1">
    <location>
        <begin position="7"/>
        <end position="92"/>
    </location>
</feature>
<gene>
    <name evidence="3" type="ORF">Gasu_52170</name>
</gene>
<dbReference type="EC" id="6.3.2.19" evidence="3"/>
<evidence type="ECO:0000313" key="3">
    <source>
        <dbReference type="EMBL" id="EME27237.1"/>
    </source>
</evidence>
<dbReference type="CDD" id="cd23786">
    <property type="entry name" value="ELF_FANCL"/>
    <property type="match status" value="1"/>
</dbReference>
<dbReference type="AlphaFoldDB" id="M2XBG0"/>